<dbReference type="Proteomes" id="UP001196980">
    <property type="component" value="Unassembled WGS sequence"/>
</dbReference>
<name>A0ABS6S3Q1_9BACT</name>
<dbReference type="RefSeq" id="WP_218253828.1">
    <property type="nucleotide sequence ID" value="NZ_JABXWD010000492.1"/>
</dbReference>
<protein>
    <submittedName>
        <fullName evidence="1">Phage head closure protein</fullName>
    </submittedName>
</protein>
<comment type="caution">
    <text evidence="1">The sequence shown here is derived from an EMBL/GenBank/DDBJ whole genome shotgun (WGS) entry which is preliminary data.</text>
</comment>
<organism evidence="1 2">
    <name type="scientific">Candidatus Magnetobacterium casense</name>
    <dbReference type="NCBI Taxonomy" id="1455061"/>
    <lineage>
        <taxon>Bacteria</taxon>
        <taxon>Pseudomonadati</taxon>
        <taxon>Nitrospirota</taxon>
        <taxon>Thermodesulfovibrionia</taxon>
        <taxon>Thermodesulfovibrionales</taxon>
        <taxon>Candidatus Magnetobacteriaceae</taxon>
        <taxon>Candidatus Magnetobacterium</taxon>
    </lineage>
</organism>
<dbReference type="Pfam" id="PF05521">
    <property type="entry name" value="Phage_HCP"/>
    <property type="match status" value="1"/>
</dbReference>
<dbReference type="InterPro" id="IPR008767">
    <property type="entry name" value="Phage_SPP1_head-tail_adaptor"/>
</dbReference>
<keyword evidence="2" id="KW-1185">Reference proteome</keyword>
<gene>
    <name evidence="1" type="ORF">HWQ67_16725</name>
</gene>
<proteinExistence type="predicted"/>
<evidence type="ECO:0000313" key="2">
    <source>
        <dbReference type="Proteomes" id="UP001196980"/>
    </source>
</evidence>
<dbReference type="NCBIfam" id="TIGR01563">
    <property type="entry name" value="gp16_SPP1"/>
    <property type="match status" value="1"/>
</dbReference>
<accession>A0ABS6S3Q1</accession>
<dbReference type="EMBL" id="JABXWD010000492">
    <property type="protein sequence ID" value="MBV6343225.1"/>
    <property type="molecule type" value="Genomic_DNA"/>
</dbReference>
<sequence length="74" mass="8642">MIGSLRHRVELQKKTATRDTYGAETETWVTKATVWAAVLPLSEEEYFTGKIEKSEITHKIVLRYYKGLTPDWRI</sequence>
<feature type="non-terminal residue" evidence="1">
    <location>
        <position position="74"/>
    </location>
</feature>
<reference evidence="1 2" key="1">
    <citation type="journal article" date="2020" name="J Geophys Res Biogeosci">
        <title>Magnetotaxis as an Adaptation to Enable Bacterial Shuttling of Microbial Sulfur and Sulfur Cycling Across Aquatic Oxic#Anoxic Interfaces.</title>
        <authorList>
            <person name="Li J."/>
            <person name="Liu P."/>
            <person name="Wang J."/>
            <person name="Roberts A.P."/>
            <person name="Pan Y."/>
        </authorList>
    </citation>
    <scope>NUCLEOTIDE SEQUENCE [LARGE SCALE GENOMIC DNA]</scope>
    <source>
        <strain evidence="1 2">MYR-1_YQ</strain>
    </source>
</reference>
<evidence type="ECO:0000313" key="1">
    <source>
        <dbReference type="EMBL" id="MBV6343225.1"/>
    </source>
</evidence>